<name>A0A420PND6_FUSOX</name>
<evidence type="ECO:0000256" key="1">
    <source>
        <dbReference type="SAM" id="SignalP"/>
    </source>
</evidence>
<keyword evidence="1" id="KW-0732">Signal</keyword>
<evidence type="ECO:0000313" key="3">
    <source>
        <dbReference type="Proteomes" id="UP000285860"/>
    </source>
</evidence>
<comment type="caution">
    <text evidence="2">The sequence shown here is derived from an EMBL/GenBank/DDBJ whole genome shotgun (WGS) entry which is preliminary data.</text>
</comment>
<dbReference type="VEuPathDB" id="FungiDB:FOC1_g10001482"/>
<reference evidence="2 3" key="1">
    <citation type="journal article" date="2018" name="Sci. Rep.">
        <title>Characterisation of pathogen-specific regions and novel effector candidates in Fusarium oxysporum f. sp. cepae.</title>
        <authorList>
            <person name="Armitage A.D."/>
            <person name="Taylor A."/>
            <person name="Sobczyk M.K."/>
            <person name="Baxter L."/>
            <person name="Greenfield B.P."/>
            <person name="Bates H.J."/>
            <person name="Wilson F."/>
            <person name="Jackson A.C."/>
            <person name="Ott S."/>
            <person name="Harrison R.J."/>
            <person name="Clarkson J.P."/>
        </authorList>
    </citation>
    <scope>NUCLEOTIDE SEQUENCE [LARGE SCALE GENOMIC DNA]</scope>
    <source>
        <strain evidence="2 3">Fo_A28</strain>
    </source>
</reference>
<evidence type="ECO:0008006" key="4">
    <source>
        <dbReference type="Google" id="ProtNLM"/>
    </source>
</evidence>
<dbReference type="EMBL" id="MRCY01000155">
    <property type="protein sequence ID" value="RKK94034.1"/>
    <property type="molecule type" value="Genomic_DNA"/>
</dbReference>
<dbReference type="AlphaFoldDB" id="A0A420PND6"/>
<accession>A0A420PND6</accession>
<dbReference type="VEuPathDB" id="FungiDB:FOC4_g10004078"/>
<gene>
    <name evidence="2" type="ORF">BFJ68_g15322</name>
</gene>
<feature type="chain" id="PRO_5041088770" description="Extracellular membrane protein CFEM domain-containing protein" evidence="1">
    <location>
        <begin position="24"/>
        <end position="271"/>
    </location>
</feature>
<feature type="signal peptide" evidence="1">
    <location>
        <begin position="1"/>
        <end position="23"/>
    </location>
</feature>
<proteinExistence type="predicted"/>
<evidence type="ECO:0000313" key="2">
    <source>
        <dbReference type="EMBL" id="RKK94034.1"/>
    </source>
</evidence>
<protein>
    <recommendedName>
        <fullName evidence="4">Extracellular membrane protein CFEM domain-containing protein</fullName>
    </recommendedName>
</protein>
<dbReference type="Proteomes" id="UP000285860">
    <property type="component" value="Unassembled WGS sequence"/>
</dbReference>
<sequence>MLLYTQLFAVVAAFMSTLTETFAMSLRPSSCVGNITSFPSCDSLGGILKKCNLVTGKQESIDCFCTQEVLDAYVGCEGEFRQCALSDSFDSDFETEIANWQDACGPYLPKDITTASIAEPTRTLDQDTCQTIAESCYQLSKATDACSSSYTKPVDYTSCRCESSMISLASVCEIDGSSSCLGKTPITSRIWEFQNCAAVTAFTSALVSSAPITTMPGSTEAKEGPASTLVFGPSSTMTTTSSSGAVPVFKNAGPFWTSFAFILPSVVLFLP</sequence>
<organism evidence="2 3">
    <name type="scientific">Fusarium oxysporum</name>
    <name type="common">Fusarium vascular wilt</name>
    <dbReference type="NCBI Taxonomy" id="5507"/>
    <lineage>
        <taxon>Eukaryota</taxon>
        <taxon>Fungi</taxon>
        <taxon>Dikarya</taxon>
        <taxon>Ascomycota</taxon>
        <taxon>Pezizomycotina</taxon>
        <taxon>Sordariomycetes</taxon>
        <taxon>Hypocreomycetidae</taxon>
        <taxon>Hypocreales</taxon>
        <taxon>Nectriaceae</taxon>
        <taxon>Fusarium</taxon>
        <taxon>Fusarium oxysporum species complex</taxon>
    </lineage>
</organism>